<feature type="domain" description="Glycosyl hydrolase family 31 C-terminal" evidence="10">
    <location>
        <begin position="421"/>
        <end position="511"/>
    </location>
</feature>
<dbReference type="PANTHER" id="PTHR22762:SF54">
    <property type="entry name" value="BCDNA.GH04962"/>
    <property type="match status" value="1"/>
</dbReference>
<dbReference type="GO" id="GO:0006491">
    <property type="term" value="P:N-glycan processing"/>
    <property type="evidence" value="ECO:0007669"/>
    <property type="project" value="TreeGrafter"/>
</dbReference>
<dbReference type="Pfam" id="PF01055">
    <property type="entry name" value="Glyco_hydro_31_2nd"/>
    <property type="match status" value="1"/>
</dbReference>
<evidence type="ECO:0000256" key="6">
    <source>
        <dbReference type="ARBA" id="ARBA00023295"/>
    </source>
</evidence>
<dbReference type="Proteomes" id="UP000271162">
    <property type="component" value="Unassembled WGS sequence"/>
</dbReference>
<keyword evidence="5" id="KW-0325">Glycoprotein</keyword>
<keyword evidence="6 7" id="KW-0326">Glycosidase</keyword>
<dbReference type="PANTHER" id="PTHR22762">
    <property type="entry name" value="ALPHA-GLUCOSIDASE"/>
    <property type="match status" value="1"/>
</dbReference>
<dbReference type="SUPFAM" id="SSF51011">
    <property type="entry name" value="Glycosyl hydrolase domain"/>
    <property type="match status" value="1"/>
</dbReference>
<dbReference type="OMA" id="DNYRYHL"/>
<dbReference type="GO" id="GO:0090599">
    <property type="term" value="F:alpha-glucosidase activity"/>
    <property type="evidence" value="ECO:0007669"/>
    <property type="project" value="TreeGrafter"/>
</dbReference>
<dbReference type="FunFam" id="3.20.20.80:FF:000039">
    <property type="entry name" value="Glucosidase, alpha neutral C"/>
    <property type="match status" value="1"/>
</dbReference>
<evidence type="ECO:0000256" key="5">
    <source>
        <dbReference type="ARBA" id="ARBA00023180"/>
    </source>
</evidence>
<reference evidence="11 12" key="2">
    <citation type="submission" date="2018-11" db="EMBL/GenBank/DDBJ databases">
        <authorList>
            <consortium name="Pathogen Informatics"/>
        </authorList>
    </citation>
    <scope>NUCLEOTIDE SEQUENCE [LARGE SCALE GENOMIC DNA]</scope>
</reference>
<evidence type="ECO:0000259" key="10">
    <source>
        <dbReference type="Pfam" id="PF21365"/>
    </source>
</evidence>
<comment type="pathway">
    <text evidence="1">Glycan metabolism.</text>
</comment>
<dbReference type="EMBL" id="UYSL01022781">
    <property type="protein sequence ID" value="VDL81127.1"/>
    <property type="molecule type" value="Genomic_DNA"/>
</dbReference>
<dbReference type="WBParaSite" id="NBR_0001746901-mRNA-1">
    <property type="protein sequence ID" value="NBR_0001746901-mRNA-1"/>
    <property type="gene ID" value="NBR_0001746901"/>
</dbReference>
<dbReference type="SUPFAM" id="SSF51445">
    <property type="entry name" value="(Trans)glycosidases"/>
    <property type="match status" value="1"/>
</dbReference>
<dbReference type="InterPro" id="IPR000322">
    <property type="entry name" value="Glyco_hydro_31_TIM"/>
</dbReference>
<dbReference type="Gene3D" id="2.60.40.1180">
    <property type="entry name" value="Golgi alpha-mannosidase II"/>
    <property type="match status" value="2"/>
</dbReference>
<evidence type="ECO:0000256" key="7">
    <source>
        <dbReference type="RuleBase" id="RU361185"/>
    </source>
</evidence>
<comment type="similarity">
    <text evidence="2 7">Belongs to the glycosyl hydrolase 31 family.</text>
</comment>
<protein>
    <submittedName>
        <fullName evidence="13">Neutral alpha-glucosidase AB (inferred by orthology to a human protein)</fullName>
    </submittedName>
</protein>
<evidence type="ECO:0000256" key="1">
    <source>
        <dbReference type="ARBA" id="ARBA00004881"/>
    </source>
</evidence>
<organism evidence="13">
    <name type="scientific">Nippostrongylus brasiliensis</name>
    <name type="common">Rat hookworm</name>
    <dbReference type="NCBI Taxonomy" id="27835"/>
    <lineage>
        <taxon>Eukaryota</taxon>
        <taxon>Metazoa</taxon>
        <taxon>Ecdysozoa</taxon>
        <taxon>Nematoda</taxon>
        <taxon>Chromadorea</taxon>
        <taxon>Rhabditida</taxon>
        <taxon>Rhabditina</taxon>
        <taxon>Rhabditomorpha</taxon>
        <taxon>Strongyloidea</taxon>
        <taxon>Heligmosomidae</taxon>
        <taxon>Nippostrongylus</taxon>
    </lineage>
</organism>
<evidence type="ECO:0000313" key="13">
    <source>
        <dbReference type="WBParaSite" id="NBR_0001746901-mRNA-1"/>
    </source>
</evidence>
<dbReference type="STRING" id="27835.A0A0N4YKB4"/>
<evidence type="ECO:0000259" key="9">
    <source>
        <dbReference type="Pfam" id="PF01055"/>
    </source>
</evidence>
<feature type="chain" id="PRO_5043125741" evidence="8">
    <location>
        <begin position="18"/>
        <end position="662"/>
    </location>
</feature>
<feature type="domain" description="Glycoside hydrolase family 31 TIM barrel" evidence="9">
    <location>
        <begin position="84"/>
        <end position="413"/>
    </location>
</feature>
<keyword evidence="4 7" id="KW-0378">Hydrolase</keyword>
<name>A0A0N4YKB4_NIPBR</name>
<keyword evidence="3 8" id="KW-0732">Signal</keyword>
<evidence type="ECO:0000256" key="4">
    <source>
        <dbReference type="ARBA" id="ARBA00022801"/>
    </source>
</evidence>
<dbReference type="GO" id="GO:0005975">
    <property type="term" value="P:carbohydrate metabolic process"/>
    <property type="evidence" value="ECO:0007669"/>
    <property type="project" value="InterPro"/>
</dbReference>
<dbReference type="InterPro" id="IPR017853">
    <property type="entry name" value="GH"/>
</dbReference>
<reference evidence="13" key="1">
    <citation type="submission" date="2017-02" db="UniProtKB">
        <authorList>
            <consortium name="WormBaseParasite"/>
        </authorList>
    </citation>
    <scope>IDENTIFICATION</scope>
</reference>
<feature type="signal peptide" evidence="8">
    <location>
        <begin position="1"/>
        <end position="17"/>
    </location>
</feature>
<dbReference type="InterPro" id="IPR048395">
    <property type="entry name" value="Glyco_hydro_31_C"/>
</dbReference>
<dbReference type="InterPro" id="IPR013780">
    <property type="entry name" value="Glyco_hydro_b"/>
</dbReference>
<gene>
    <name evidence="11" type="ORF">NBR_LOCUS17470</name>
</gene>
<evidence type="ECO:0000256" key="3">
    <source>
        <dbReference type="ARBA" id="ARBA00022729"/>
    </source>
</evidence>
<evidence type="ECO:0000313" key="12">
    <source>
        <dbReference type="Proteomes" id="UP000271162"/>
    </source>
</evidence>
<evidence type="ECO:0000256" key="8">
    <source>
        <dbReference type="SAM" id="SignalP"/>
    </source>
</evidence>
<proteinExistence type="inferred from homology"/>
<evidence type="ECO:0000256" key="2">
    <source>
        <dbReference type="ARBA" id="ARBA00007806"/>
    </source>
</evidence>
<evidence type="ECO:0000313" key="11">
    <source>
        <dbReference type="EMBL" id="VDL81127.1"/>
    </source>
</evidence>
<keyword evidence="12" id="KW-1185">Reference proteome</keyword>
<dbReference type="CDD" id="cd06603">
    <property type="entry name" value="GH31_GANC_GANAB_alpha"/>
    <property type="match status" value="1"/>
</dbReference>
<dbReference type="AlphaFoldDB" id="A0A0N4YKB4"/>
<sequence length="662" mass="75835">MIYLRVISLTLLASVLAVKREDFKTCEQSGFCKRHRSIKVMPGKDVPHFDAHFMSETGLIDIFFFGGPSPQDVQKQLARVSGVTPIPPLFSIAYHQSRWNYNDQRDVAQVNENFDTHDIPMDVIWLDIEHTDGKRYFTWDPYNFANPKEMIDAVAAKGRKMVTIIDPHIKKDENYRVYKDANDLGLIVKKADGQTNFEGHCWPGLSVYLDFLKPQTRAYWASQFAYDRYQGSTSDLFTWNDMNEPSVFSGPEVTMDKDSIHEEDIEHREIHNIYGLLHHASSFEGQLRRSGGKDRPFVLSRAGFIGTQRTAAIWTGDNTADWGHLAIAGPMLLSLSVAGVPFVGADVGGYFGNPDEQLLTRWYQSAAFQPFFRAHAHIDTKRREPWLFSKETLSAIRLAIRRRYALLPYWYTLFREHSVNGAPPMRPIWYEFPTEEKFFAEDKAWMVGDALLVRPVVDKDSYSVSVDLPAGDDEKTRWYDWESGVERPSGPNYIDVRIDEVPVFQRGGTIVPTWQRIRRASSLMLHDPITLFVALDDSGAAKGSIYLDDGTTHNYKEGQYLFAEVEYRSLSSSEAEIVGQPTADSGNYETETWIERIEVRGLNRTPQKMSISWCSIPFRFQVIRISDPADPLEFSYDRDRNLLTIRKPSVSISQSYKIVITF</sequence>
<dbReference type="Gene3D" id="3.20.20.80">
    <property type="entry name" value="Glycosidases"/>
    <property type="match status" value="2"/>
</dbReference>
<dbReference type="Pfam" id="PF21365">
    <property type="entry name" value="Glyco_hydro_31_3rd"/>
    <property type="match status" value="1"/>
</dbReference>
<accession>A0A0N4YKB4</accession>